<keyword evidence="4 8" id="KW-0560">Oxidoreductase</keyword>
<evidence type="ECO:0000256" key="8">
    <source>
        <dbReference type="RuleBase" id="RU000461"/>
    </source>
</evidence>
<dbReference type="PRINTS" id="PR00465">
    <property type="entry name" value="EP450IV"/>
</dbReference>
<keyword evidence="2 7" id="KW-0349">Heme</keyword>
<comment type="similarity">
    <text evidence="1 8">Belongs to the cytochrome P450 family.</text>
</comment>
<dbReference type="GO" id="GO:0004497">
    <property type="term" value="F:monooxygenase activity"/>
    <property type="evidence" value="ECO:0007669"/>
    <property type="project" value="UniProtKB-KW"/>
</dbReference>
<evidence type="ECO:0000256" key="7">
    <source>
        <dbReference type="PIRSR" id="PIRSR602403-1"/>
    </source>
</evidence>
<evidence type="ECO:0000256" key="5">
    <source>
        <dbReference type="ARBA" id="ARBA00023004"/>
    </source>
</evidence>
<dbReference type="PROSITE" id="PS00086">
    <property type="entry name" value="CYTOCHROME_P450"/>
    <property type="match status" value="1"/>
</dbReference>
<dbReference type="InterPro" id="IPR017972">
    <property type="entry name" value="Cyt_P450_CS"/>
</dbReference>
<keyword evidence="5 7" id="KW-0408">Iron</keyword>
<dbReference type="InterPro" id="IPR001128">
    <property type="entry name" value="Cyt_P450"/>
</dbReference>
<name>A0A7C1JEZ7_9CHLR</name>
<proteinExistence type="inferred from homology"/>
<feature type="binding site" description="axial binding residue" evidence="7">
    <location>
        <position position="393"/>
    </location>
    <ligand>
        <name>heme</name>
        <dbReference type="ChEBI" id="CHEBI:30413"/>
    </ligand>
    <ligandPart>
        <name>Fe</name>
        <dbReference type="ChEBI" id="CHEBI:18248"/>
    </ligandPart>
</feature>
<dbReference type="PANTHER" id="PTHR24291">
    <property type="entry name" value="CYTOCHROME P450 FAMILY 4"/>
    <property type="match status" value="1"/>
</dbReference>
<dbReference type="InterPro" id="IPR036396">
    <property type="entry name" value="Cyt_P450_sf"/>
</dbReference>
<dbReference type="AlphaFoldDB" id="A0A7C1JEZ7"/>
<keyword evidence="3 7" id="KW-0479">Metal-binding</keyword>
<dbReference type="PANTHER" id="PTHR24291:SF50">
    <property type="entry name" value="BIFUNCTIONAL ALBAFLAVENONE MONOOXYGENASE_TERPENE SYNTHASE"/>
    <property type="match status" value="1"/>
</dbReference>
<dbReference type="PRINTS" id="PR00385">
    <property type="entry name" value="P450"/>
</dbReference>
<evidence type="ECO:0000256" key="2">
    <source>
        <dbReference type="ARBA" id="ARBA00022617"/>
    </source>
</evidence>
<reference evidence="9" key="1">
    <citation type="journal article" date="2020" name="mSystems">
        <title>Genome- and Community-Level Interaction Insights into Carbon Utilization and Element Cycling Functions of Hydrothermarchaeota in Hydrothermal Sediment.</title>
        <authorList>
            <person name="Zhou Z."/>
            <person name="Liu Y."/>
            <person name="Xu W."/>
            <person name="Pan J."/>
            <person name="Luo Z.H."/>
            <person name="Li M."/>
        </authorList>
    </citation>
    <scope>NUCLEOTIDE SEQUENCE [LARGE SCALE GENOMIC DNA]</scope>
    <source>
        <strain evidence="9">SpSt-289</strain>
    </source>
</reference>
<dbReference type="GO" id="GO:0020037">
    <property type="term" value="F:heme binding"/>
    <property type="evidence" value="ECO:0007669"/>
    <property type="project" value="InterPro"/>
</dbReference>
<evidence type="ECO:0000313" key="9">
    <source>
        <dbReference type="EMBL" id="HDX32944.1"/>
    </source>
</evidence>
<keyword evidence="6 8" id="KW-0503">Monooxygenase</keyword>
<protein>
    <submittedName>
        <fullName evidence="9">Cytochrome P450</fullName>
    </submittedName>
</protein>
<evidence type="ECO:0000256" key="3">
    <source>
        <dbReference type="ARBA" id="ARBA00022723"/>
    </source>
</evidence>
<dbReference type="SUPFAM" id="SSF48264">
    <property type="entry name" value="Cytochrome P450"/>
    <property type="match status" value="1"/>
</dbReference>
<evidence type="ECO:0000256" key="1">
    <source>
        <dbReference type="ARBA" id="ARBA00010617"/>
    </source>
</evidence>
<comment type="cofactor">
    <cofactor evidence="7">
        <name>heme</name>
        <dbReference type="ChEBI" id="CHEBI:30413"/>
    </cofactor>
</comment>
<evidence type="ECO:0000256" key="6">
    <source>
        <dbReference type="ARBA" id="ARBA00023033"/>
    </source>
</evidence>
<evidence type="ECO:0000256" key="4">
    <source>
        <dbReference type="ARBA" id="ARBA00023002"/>
    </source>
</evidence>
<dbReference type="GO" id="GO:0016705">
    <property type="term" value="F:oxidoreductase activity, acting on paired donors, with incorporation or reduction of molecular oxygen"/>
    <property type="evidence" value="ECO:0007669"/>
    <property type="project" value="InterPro"/>
</dbReference>
<dbReference type="EMBL" id="DSMG01000165">
    <property type="protein sequence ID" value="HDX32944.1"/>
    <property type="molecule type" value="Genomic_DNA"/>
</dbReference>
<comment type="caution">
    <text evidence="9">The sequence shown here is derived from an EMBL/GenBank/DDBJ whole genome shotgun (WGS) entry which is preliminary data.</text>
</comment>
<dbReference type="GO" id="GO:0005506">
    <property type="term" value="F:iron ion binding"/>
    <property type="evidence" value="ECO:0007669"/>
    <property type="project" value="InterPro"/>
</dbReference>
<dbReference type="Pfam" id="PF00067">
    <property type="entry name" value="p450"/>
    <property type="match status" value="1"/>
</dbReference>
<dbReference type="InterPro" id="IPR050196">
    <property type="entry name" value="Cytochrome_P450_Monoox"/>
</dbReference>
<gene>
    <name evidence="9" type="ORF">ENQ20_15860</name>
</gene>
<sequence>MNEEIRPLPQAEPRKGLRVLAGLLRDRSPLTALALMHEYVGPAFQINAPNFRPAVFVGPDANRQILITERERLSWRNESDPVVKLLRRGVLVVDGEEHDHYRRIMDPTLQRRNVLPHIPDFWRYTDQVANAWADDSTQDMLMEMRKVALLILMGASFHVDFAPHMQRLWQPILHLIEFISPGLWVVWPGAPVAARHRRAIEMMDQYLYSIIRERRQALAQSGAAPAPSDLLGALVATPGMTDDLIRDQLLTMLIAGHDTSTALLAWVFYLLGMHPAWMAKLQAEVDAVLGNQDEPPSNEQLNELPLLEQVIKEALRLYPPIHVGNRRATEEMAICGYRIPEGSRVMYSIYLSHRDKAHWRDPEAFCPARFERGHEEKTPPFTYVPFGGGPRTCIGATFAQIEARAVLARLLQRFDFALLNGEKIHPHMGATLEPRPGVLMRVRHRKR</sequence>
<dbReference type="InterPro" id="IPR002403">
    <property type="entry name" value="Cyt_P450_E_grp-IV"/>
</dbReference>
<dbReference type="Gene3D" id="1.10.630.10">
    <property type="entry name" value="Cytochrome P450"/>
    <property type="match status" value="1"/>
</dbReference>
<organism evidence="9">
    <name type="scientific">Caldilinea aerophila</name>
    <dbReference type="NCBI Taxonomy" id="133453"/>
    <lineage>
        <taxon>Bacteria</taxon>
        <taxon>Bacillati</taxon>
        <taxon>Chloroflexota</taxon>
        <taxon>Caldilineae</taxon>
        <taxon>Caldilineales</taxon>
        <taxon>Caldilineaceae</taxon>
        <taxon>Caldilinea</taxon>
    </lineage>
</organism>
<accession>A0A7C1JEZ7</accession>